<protein>
    <recommendedName>
        <fullName evidence="3">Integrase catalytic domain-containing protein</fullName>
    </recommendedName>
</protein>
<name>A0A564G8Y0_9HYPH</name>
<dbReference type="Proteomes" id="UP000401717">
    <property type="component" value="Unassembled WGS sequence"/>
</dbReference>
<dbReference type="EMBL" id="CABFVH010000083">
    <property type="protein sequence ID" value="VUF16001.1"/>
    <property type="molecule type" value="Genomic_DNA"/>
</dbReference>
<gene>
    <name evidence="1" type="ORF">MTDSW087_05750</name>
</gene>
<sequence>MAAFVEHYNHLRAHESLGNLTPADVYFGRGEAILQERARIKRHTLMDRRLRHHAQAA</sequence>
<proteinExistence type="predicted"/>
<dbReference type="AlphaFoldDB" id="A0A564G8Y0"/>
<accession>A0A564G8Y0</accession>
<reference evidence="1 2" key="1">
    <citation type="submission" date="2019-06" db="EMBL/GenBank/DDBJ databases">
        <authorList>
            <person name="Rodrigo-Torres L."/>
            <person name="Arahal R. D."/>
            <person name="Lucena T."/>
        </authorList>
    </citation>
    <scope>NUCLEOTIDE SEQUENCE [LARGE SCALE GENOMIC DNA]</scope>
    <source>
        <strain evidence="1 2">SW08-7</strain>
    </source>
</reference>
<evidence type="ECO:0008006" key="3">
    <source>
        <dbReference type="Google" id="ProtNLM"/>
    </source>
</evidence>
<evidence type="ECO:0000313" key="1">
    <source>
        <dbReference type="EMBL" id="VUF16001.1"/>
    </source>
</evidence>
<evidence type="ECO:0000313" key="2">
    <source>
        <dbReference type="Proteomes" id="UP000401717"/>
    </source>
</evidence>
<organism evidence="1 2">
    <name type="scientific">Methylobacterium dankookense</name>
    <dbReference type="NCBI Taxonomy" id="560405"/>
    <lineage>
        <taxon>Bacteria</taxon>
        <taxon>Pseudomonadati</taxon>
        <taxon>Pseudomonadota</taxon>
        <taxon>Alphaproteobacteria</taxon>
        <taxon>Hyphomicrobiales</taxon>
        <taxon>Methylobacteriaceae</taxon>
        <taxon>Methylobacterium</taxon>
    </lineage>
</organism>